<keyword evidence="4" id="KW-1185">Reference proteome</keyword>
<gene>
    <name evidence="3" type="ORF">BT63DRAFT_117265</name>
</gene>
<reference evidence="3" key="1">
    <citation type="journal article" date="2020" name="Stud. Mycol.">
        <title>101 Dothideomycetes genomes: a test case for predicting lifestyles and emergence of pathogens.</title>
        <authorList>
            <person name="Haridas S."/>
            <person name="Albert R."/>
            <person name="Binder M."/>
            <person name="Bloem J."/>
            <person name="Labutti K."/>
            <person name="Salamov A."/>
            <person name="Andreopoulos B."/>
            <person name="Baker S."/>
            <person name="Barry K."/>
            <person name="Bills G."/>
            <person name="Bluhm B."/>
            <person name="Cannon C."/>
            <person name="Castanera R."/>
            <person name="Culley D."/>
            <person name="Daum C."/>
            <person name="Ezra D."/>
            <person name="Gonzalez J."/>
            <person name="Henrissat B."/>
            <person name="Kuo A."/>
            <person name="Liang C."/>
            <person name="Lipzen A."/>
            <person name="Lutzoni F."/>
            <person name="Magnuson J."/>
            <person name="Mondo S."/>
            <person name="Nolan M."/>
            <person name="Ohm R."/>
            <person name="Pangilinan J."/>
            <person name="Park H.-J."/>
            <person name="Ramirez L."/>
            <person name="Alfaro M."/>
            <person name="Sun H."/>
            <person name="Tritt A."/>
            <person name="Yoshinaga Y."/>
            <person name="Zwiers L.-H."/>
            <person name="Turgeon B."/>
            <person name="Goodwin S."/>
            <person name="Spatafora J."/>
            <person name="Crous P."/>
            <person name="Grigoriev I."/>
        </authorList>
    </citation>
    <scope>NUCLEOTIDE SEQUENCE</scope>
    <source>
        <strain evidence="3">CBS 115976</strain>
    </source>
</reference>
<protein>
    <submittedName>
        <fullName evidence="3">Uncharacterized protein</fullName>
    </submittedName>
</protein>
<sequence>MLLAPIAAAPLTTTISSALPCLLTATTTTTSYLAISGIRARKLAYISSRNASTLRYRHIRLANQHTILSLNVKTAQPHRAVSLPVLGQADFWRMCRPGGGASRRNDDRRDAEELRGMSWEARRERMVEARRRGMDDLTRRGEGERAWYMQEEQMRKQWIARMAKGEEEARQRKEGEQAEQAEKQWIADKVKAQSELLKEQTDRMSKRMEHFADRADRMHAMMRRRLERDPYEAIFGWSNRLRAGLPPQNWVWGDMLRSKQEAKEPVKEDVQKVSEEEDAAKRARAEAAKRYDETSLGMEPTGSTAYKDWCAANNTEHGADADLEYDPISNRMVRRNAAESDSFGQSLNNATSLHESSARDNMPRATENDMPQQASPEGIQAELMAYKARRFPKDMDEATSSYVYSDAVEKEGTYSDKRVRSSEETQSVSSTGIEANKSAAPDTEVAQRQEQLRELSDQLSMLGKRLSKLPTMLGDVKASTTTVEQPKPQGSVQFQSTTQTNASEVPSFVQKDTPASRFRNLLEAEKDAEKVAETSDAQYVSRIRADNYRRLLEIERLKEEEVRLSLEQRKLSNDLTELQWNRSPKPADKAKQHAYNEQRRLALEEESSRIQSKIARLEQEKEKVYPFRLWDQGREEQPLKQQHDNVARPGQLSIIPPSPDLLNNNGRFDYVVVAYHPATSVISSSITNGTITTDPLLAAHLEVLKKDGMEFVAISSKIAPFVFGGSARGTSRMSSSEQAAETNMRKPAAGDYQWTQPADLLEVIHPSRPSPKRMEEIYTGPRYEQPRRPRRRWFRRILFWTATGGVILYVCGLNSGFKPVRVRVYVHDKDPKGIKPEGED</sequence>
<name>A0A6A6TXX0_9PEZI</name>
<evidence type="ECO:0000313" key="4">
    <source>
        <dbReference type="Proteomes" id="UP000799302"/>
    </source>
</evidence>
<keyword evidence="2" id="KW-0472">Membrane</keyword>
<evidence type="ECO:0000256" key="2">
    <source>
        <dbReference type="SAM" id="Phobius"/>
    </source>
</evidence>
<feature type="compositionally biased region" description="Basic and acidic residues" evidence="1">
    <location>
        <begin position="636"/>
        <end position="646"/>
    </location>
</feature>
<feature type="compositionally biased region" description="Polar residues" evidence="1">
    <location>
        <begin position="424"/>
        <end position="433"/>
    </location>
</feature>
<feature type="compositionally biased region" description="Polar residues" evidence="1">
    <location>
        <begin position="728"/>
        <end position="741"/>
    </location>
</feature>
<organism evidence="3 4">
    <name type="scientific">Microthyrium microscopicum</name>
    <dbReference type="NCBI Taxonomy" id="703497"/>
    <lineage>
        <taxon>Eukaryota</taxon>
        <taxon>Fungi</taxon>
        <taxon>Dikarya</taxon>
        <taxon>Ascomycota</taxon>
        <taxon>Pezizomycotina</taxon>
        <taxon>Dothideomycetes</taxon>
        <taxon>Dothideomycetes incertae sedis</taxon>
        <taxon>Microthyriales</taxon>
        <taxon>Microthyriaceae</taxon>
        <taxon>Microthyrium</taxon>
    </lineage>
</organism>
<keyword evidence="2" id="KW-0812">Transmembrane</keyword>
<feature type="region of interest" description="Disordered" evidence="1">
    <location>
        <begin position="410"/>
        <end position="451"/>
    </location>
</feature>
<dbReference type="EMBL" id="MU004244">
    <property type="protein sequence ID" value="KAF2663997.1"/>
    <property type="molecule type" value="Genomic_DNA"/>
</dbReference>
<proteinExistence type="predicted"/>
<feature type="region of interest" description="Disordered" evidence="1">
    <location>
        <begin position="339"/>
        <end position="376"/>
    </location>
</feature>
<feature type="transmembrane region" description="Helical" evidence="2">
    <location>
        <begin position="797"/>
        <end position="817"/>
    </location>
</feature>
<feature type="compositionally biased region" description="Basic and acidic residues" evidence="1">
    <location>
        <begin position="410"/>
        <end position="423"/>
    </location>
</feature>
<feature type="region of interest" description="Disordered" evidence="1">
    <location>
        <begin position="727"/>
        <end position="747"/>
    </location>
</feature>
<evidence type="ECO:0000256" key="1">
    <source>
        <dbReference type="SAM" id="MobiDB-lite"/>
    </source>
</evidence>
<feature type="compositionally biased region" description="Polar residues" evidence="1">
    <location>
        <begin position="342"/>
        <end position="355"/>
    </location>
</feature>
<feature type="region of interest" description="Disordered" evidence="1">
    <location>
        <begin position="636"/>
        <end position="658"/>
    </location>
</feature>
<keyword evidence="2" id="KW-1133">Transmembrane helix</keyword>
<dbReference type="Proteomes" id="UP000799302">
    <property type="component" value="Unassembled WGS sequence"/>
</dbReference>
<evidence type="ECO:0000313" key="3">
    <source>
        <dbReference type="EMBL" id="KAF2663997.1"/>
    </source>
</evidence>
<accession>A0A6A6TXX0</accession>
<dbReference type="AlphaFoldDB" id="A0A6A6TXX0"/>